<dbReference type="KEGG" id="psin:CAK95_18160"/>
<dbReference type="AlphaFoldDB" id="A0A1W6ZU30"/>
<name>A0A1W6ZU30_9HYPH</name>
<keyword evidence="2" id="KW-1185">Reference proteome</keyword>
<dbReference type="OrthoDB" id="8005693at2"/>
<accession>A0A1W6ZU30</accession>
<evidence type="ECO:0000313" key="1">
    <source>
        <dbReference type="EMBL" id="ARQ00796.1"/>
    </source>
</evidence>
<protein>
    <recommendedName>
        <fullName evidence="3">Flagellar assembly regulator FliX</fullName>
    </recommendedName>
</protein>
<dbReference type="GO" id="GO:0044781">
    <property type="term" value="P:bacterial-type flagellum organization"/>
    <property type="evidence" value="ECO:0007669"/>
    <property type="project" value="InterPro"/>
</dbReference>
<evidence type="ECO:0008006" key="3">
    <source>
        <dbReference type="Google" id="ProtNLM"/>
    </source>
</evidence>
<evidence type="ECO:0000313" key="2">
    <source>
        <dbReference type="Proteomes" id="UP000194137"/>
    </source>
</evidence>
<organism evidence="1 2">
    <name type="scientific">Pseudorhodoplanes sinuspersici</name>
    <dbReference type="NCBI Taxonomy" id="1235591"/>
    <lineage>
        <taxon>Bacteria</taxon>
        <taxon>Pseudomonadati</taxon>
        <taxon>Pseudomonadota</taxon>
        <taxon>Alphaproteobacteria</taxon>
        <taxon>Hyphomicrobiales</taxon>
        <taxon>Pseudorhodoplanes</taxon>
    </lineage>
</organism>
<dbReference type="EMBL" id="CP021112">
    <property type="protein sequence ID" value="ARQ00796.1"/>
    <property type="molecule type" value="Genomic_DNA"/>
</dbReference>
<sequence length="136" mass="14226">MRISASSASAVARDTSVARRAIAGSFSLADGMGAPPRIGVSQLKGIGGIDTLMALQGLDDATERRKRAVRKGRGALDALESLKVGLLSGDLDQSTLNRLRAISKDLSEPTGDSGLDGVLAEIDLRVQVEIAKLSRR</sequence>
<dbReference type="STRING" id="1235591.CAK95_18160"/>
<gene>
    <name evidence="1" type="ORF">CAK95_18160</name>
</gene>
<dbReference type="RefSeq" id="WP_086089190.1">
    <property type="nucleotide sequence ID" value="NZ_CP021112.1"/>
</dbReference>
<dbReference type="InterPro" id="IPR019704">
    <property type="entry name" value="Flagellar_assmbl_FliX_class2"/>
</dbReference>
<proteinExistence type="predicted"/>
<reference evidence="1 2" key="1">
    <citation type="submission" date="2017-05" db="EMBL/GenBank/DDBJ databases">
        <title>Full genome sequence of Pseudorhodoplanes sinuspersici.</title>
        <authorList>
            <person name="Dastgheib S.M.M."/>
            <person name="Shavandi M."/>
            <person name="Tirandaz H."/>
        </authorList>
    </citation>
    <scope>NUCLEOTIDE SEQUENCE [LARGE SCALE GENOMIC DNA]</scope>
    <source>
        <strain evidence="1 2">RIPI110</strain>
    </source>
</reference>
<dbReference type="Pfam" id="PF10768">
    <property type="entry name" value="FliX"/>
    <property type="match status" value="1"/>
</dbReference>
<dbReference type="Proteomes" id="UP000194137">
    <property type="component" value="Chromosome"/>
</dbReference>